<dbReference type="SUPFAM" id="SSF63829">
    <property type="entry name" value="Calcium-dependent phosphotriesterase"/>
    <property type="match status" value="1"/>
</dbReference>
<dbReference type="InterPro" id="IPR011047">
    <property type="entry name" value="Quinoprotein_ADH-like_sf"/>
</dbReference>
<feature type="region of interest" description="Disordered" evidence="3">
    <location>
        <begin position="408"/>
        <end position="430"/>
    </location>
</feature>
<keyword evidence="5" id="KW-1185">Reference proteome</keyword>
<dbReference type="EMBL" id="JARXVH010000035">
    <property type="protein sequence ID" value="MDH6222522.1"/>
    <property type="molecule type" value="Genomic_DNA"/>
</dbReference>
<dbReference type="Pfam" id="PF13365">
    <property type="entry name" value="Trypsin_2"/>
    <property type="match status" value="1"/>
</dbReference>
<dbReference type="PANTHER" id="PTHR19848:SF8">
    <property type="entry name" value="F-BOX AND WD REPEAT DOMAIN CONTAINING 7"/>
    <property type="match status" value="1"/>
</dbReference>
<accession>A0ABT6M1W5</accession>
<dbReference type="InterPro" id="IPR009003">
    <property type="entry name" value="Peptidase_S1_PA"/>
</dbReference>
<evidence type="ECO:0000313" key="5">
    <source>
        <dbReference type="Proteomes" id="UP001160499"/>
    </source>
</evidence>
<feature type="compositionally biased region" description="Basic and acidic residues" evidence="3">
    <location>
        <begin position="408"/>
        <end position="419"/>
    </location>
</feature>
<dbReference type="InterPro" id="IPR001680">
    <property type="entry name" value="WD40_rpt"/>
</dbReference>
<dbReference type="SUPFAM" id="SSF50494">
    <property type="entry name" value="Trypsin-like serine proteases"/>
    <property type="match status" value="1"/>
</dbReference>
<comment type="caution">
    <text evidence="4">The sequence shown here is derived from an EMBL/GenBank/DDBJ whole genome shotgun (WGS) entry which is preliminary data.</text>
</comment>
<organism evidence="4 5">
    <name type="scientific">Streptomyces pseudovenezuelae</name>
    <dbReference type="NCBI Taxonomy" id="67350"/>
    <lineage>
        <taxon>Bacteria</taxon>
        <taxon>Bacillati</taxon>
        <taxon>Actinomycetota</taxon>
        <taxon>Actinomycetes</taxon>
        <taxon>Kitasatosporales</taxon>
        <taxon>Streptomycetaceae</taxon>
        <taxon>Streptomyces</taxon>
        <taxon>Streptomyces aurantiacus group</taxon>
    </lineage>
</organism>
<evidence type="ECO:0000313" key="4">
    <source>
        <dbReference type="EMBL" id="MDH6222522.1"/>
    </source>
</evidence>
<protein>
    <submittedName>
        <fullName evidence="4">WD40 repeat protein</fullName>
    </submittedName>
</protein>
<dbReference type="SMART" id="SM00320">
    <property type="entry name" value="WD40"/>
    <property type="match status" value="6"/>
</dbReference>
<dbReference type="SUPFAM" id="SSF50998">
    <property type="entry name" value="Quinoprotein alcohol dehydrogenase-like"/>
    <property type="match status" value="1"/>
</dbReference>
<sequence>MVALADRVVEVVSDFGPSTSPRYRYGSGCVMSGRTVLTAAHAVVGADTVWVRGRDKRQRAARVDPAYVGDPESVDLALVELDEDTGFPALLAAAVDRGSAVPEVIDRCHTVGYPAFKERTTQGATVRDTVGVSGHISVLANLVSELLTLHVTASPRPLPQHGQLLAQTEWSGMSGAPVWAGEYLVGVVTEHAPREGASALTVTPLTHLERLSNAELWWPKLGVECAAGLVLMPAPSGERQRPAYTATLREIHARTSLLLNRERELADVAAFAVSDQSYRWMVGGAWAGKTSLAAEVVLGAMPPQVRVVAYFLSRREADADSNHFLAAVVPQLAYLLDDDPPDPDLHGFRALWERATAWAAQHNRHLLLVVDALDEDLQPPGSPSVAALLPTLAGGAAHVLVTSRPHPDLPTDLPVDHPLRGVTPTPLRQSSEARAVEQRARQEIEELLRGNDPQADLAVEVLGLLAAASGPLAVDDLTALTGQRPRTIRRFATERAARSLQPVGAEGQRRYQFAHAALLDYCANGEDTSELEFQARIHQWAQEWQAQGWPTDTTPRYLLDSYPAVLAALDRERFHVFVTDIGWQDTAVRSIGVDAVLPHMRNARLVTEVGTSIADKLIVAQAHNLRPPLPTERPGYVVGQLILQAQLDGALVTERYGRERLSDLDQKVPFPLWAHRTNPALAYELGIHPGGVSALTVLSNGQIATAGGARGRLLLWDPTLPGSRPRELGEHGLGVTAMTSTPENLIVAATASGRMFLWSQVSKGAPDSEFTARAGLVAHLVMLPDGRLVSATRVAGPLLVWDLTAPAKDPMQLRRHNDFVDAVIGLPGGRVLTASGPEGHLDIWEPHASQLDERPVRLGSHGERVIGMALLTDGILATVGKREGQVLLWEPIEPGTTPFELSRQGDHKDIVHTTAAMTPDELVTASGPEGRLLVWWLSTMGSSPGPRGQEINWNVMRANREPIPLGFHGEAVRQLSAVSHNRLITAGRDGGRLLGWDTTFRYHYRHGPAYHEPIDRLATLPGERIVSASRWEGDLLVWDPADGGQQPTKLGSTGGHVDALAVLPDGHVVTQSVTKAGALEELLIWDPASPEEPSRSLGFVGTQAVPLAVLPTGYVVTAGRRLGLAVWDPDLPGSDPAVVAGLVEPVDHLLPVSARHVITASGDHGQLLLWDLTAIDGPFELGRLGRKVKIMLALAETTLLTVGIGPGDLYLWDLTEPFPHPTHLGHHGRDVTAVALSDGRFVTAGDSDHVRIWEHDGRSTVLCATGPIRALATAPAADGHHVFLASELGGLSAWWVPAGWS</sequence>
<keyword evidence="2" id="KW-0677">Repeat</keyword>
<evidence type="ECO:0000256" key="3">
    <source>
        <dbReference type="SAM" id="MobiDB-lite"/>
    </source>
</evidence>
<gene>
    <name evidence="4" type="ORF">M2283_009873</name>
</gene>
<dbReference type="PANTHER" id="PTHR19848">
    <property type="entry name" value="WD40 REPEAT PROTEIN"/>
    <property type="match status" value="1"/>
</dbReference>
<dbReference type="Proteomes" id="UP001160499">
    <property type="component" value="Unassembled WGS sequence"/>
</dbReference>
<evidence type="ECO:0000256" key="2">
    <source>
        <dbReference type="ARBA" id="ARBA00022737"/>
    </source>
</evidence>
<reference evidence="4 5" key="1">
    <citation type="submission" date="2023-04" db="EMBL/GenBank/DDBJ databases">
        <title>Forest soil microbial communities from Buena Vista Peninsula, Colon Province, Panama.</title>
        <authorList>
            <person name="Bouskill N."/>
        </authorList>
    </citation>
    <scope>NUCLEOTIDE SEQUENCE [LARGE SCALE GENOMIC DNA]</scope>
    <source>
        <strain evidence="4 5">GGS1</strain>
    </source>
</reference>
<keyword evidence="1" id="KW-0853">WD repeat</keyword>
<evidence type="ECO:0000256" key="1">
    <source>
        <dbReference type="ARBA" id="ARBA00022574"/>
    </source>
</evidence>
<proteinExistence type="predicted"/>
<dbReference type="Gene3D" id="2.40.10.120">
    <property type="match status" value="1"/>
</dbReference>
<dbReference type="InterPro" id="IPR015943">
    <property type="entry name" value="WD40/YVTN_repeat-like_dom_sf"/>
</dbReference>
<name>A0ABT6M1W5_9ACTN</name>
<dbReference type="Gene3D" id="2.130.10.10">
    <property type="entry name" value="YVTN repeat-like/Quinoprotein amine dehydrogenase"/>
    <property type="match status" value="3"/>
</dbReference>